<reference evidence="2" key="1">
    <citation type="submission" date="2019-08" db="EMBL/GenBank/DDBJ databases">
        <authorList>
            <person name="Kucharzyk K."/>
            <person name="Murdoch R.W."/>
            <person name="Higgins S."/>
            <person name="Loffler F."/>
        </authorList>
    </citation>
    <scope>NUCLEOTIDE SEQUENCE</scope>
</reference>
<keyword evidence="1" id="KW-1133">Transmembrane helix</keyword>
<feature type="transmembrane region" description="Helical" evidence="1">
    <location>
        <begin position="26"/>
        <end position="45"/>
    </location>
</feature>
<comment type="caution">
    <text evidence="2">The sequence shown here is derived from an EMBL/GenBank/DDBJ whole genome shotgun (WGS) entry which is preliminary data.</text>
</comment>
<gene>
    <name evidence="2" type="ORF">SDC9_142717</name>
</gene>
<keyword evidence="1" id="KW-0812">Transmembrane</keyword>
<keyword evidence="1" id="KW-0472">Membrane</keyword>
<proteinExistence type="predicted"/>
<organism evidence="2">
    <name type="scientific">bioreactor metagenome</name>
    <dbReference type="NCBI Taxonomy" id="1076179"/>
    <lineage>
        <taxon>unclassified sequences</taxon>
        <taxon>metagenomes</taxon>
        <taxon>ecological metagenomes</taxon>
    </lineage>
</organism>
<evidence type="ECO:0000313" key="2">
    <source>
        <dbReference type="EMBL" id="MPM95562.1"/>
    </source>
</evidence>
<sequence length="51" mass="5768">MGVPESAVMNTRAILEYLEAHKENRLTTIGLFLFGSFFSAIYMVYSSQYGL</sequence>
<evidence type="ECO:0000256" key="1">
    <source>
        <dbReference type="SAM" id="Phobius"/>
    </source>
</evidence>
<accession>A0A645E4R1</accession>
<dbReference type="AlphaFoldDB" id="A0A645E4R1"/>
<protein>
    <submittedName>
        <fullName evidence="2">Uncharacterized protein</fullName>
    </submittedName>
</protein>
<name>A0A645E4R1_9ZZZZ</name>
<dbReference type="EMBL" id="VSSQ01042038">
    <property type="protein sequence ID" value="MPM95562.1"/>
    <property type="molecule type" value="Genomic_DNA"/>
</dbReference>